<dbReference type="EMBL" id="JACIDX010000002">
    <property type="protein sequence ID" value="MBB3953700.1"/>
    <property type="molecule type" value="Genomic_DNA"/>
</dbReference>
<evidence type="ECO:0000313" key="2">
    <source>
        <dbReference type="Proteomes" id="UP000548867"/>
    </source>
</evidence>
<evidence type="ECO:0000313" key="1">
    <source>
        <dbReference type="EMBL" id="MBB3953700.1"/>
    </source>
</evidence>
<reference evidence="1 2" key="1">
    <citation type="submission" date="2020-08" db="EMBL/GenBank/DDBJ databases">
        <title>Genomic Encyclopedia of Type Strains, Phase IV (KMG-IV): sequencing the most valuable type-strain genomes for metagenomic binning, comparative biology and taxonomic classification.</title>
        <authorList>
            <person name="Goeker M."/>
        </authorList>
    </citation>
    <scope>NUCLEOTIDE SEQUENCE [LARGE SCALE GENOMIC DNA]</scope>
    <source>
        <strain evidence="1 2">DSM 27057</strain>
    </source>
</reference>
<dbReference type="RefSeq" id="WP_183622549.1">
    <property type="nucleotide sequence ID" value="NZ_JACIDX010000002.1"/>
</dbReference>
<organism evidence="1 2">
    <name type="scientific">Novosphingobium sediminicola</name>
    <dbReference type="NCBI Taxonomy" id="563162"/>
    <lineage>
        <taxon>Bacteria</taxon>
        <taxon>Pseudomonadati</taxon>
        <taxon>Pseudomonadota</taxon>
        <taxon>Alphaproteobacteria</taxon>
        <taxon>Sphingomonadales</taxon>
        <taxon>Sphingomonadaceae</taxon>
        <taxon>Novosphingobium</taxon>
    </lineage>
</organism>
<dbReference type="InterPro" id="IPR011008">
    <property type="entry name" value="Dimeric_a/b-barrel"/>
</dbReference>
<sequence length="230" mass="25782">MTGFCHFLTAMAGEGGWAMDVKRVARLLGAIEGLIYAVAMEPAGARDLYYDDGPAPVGMLQLYYDRLEDLEAGANGALVRLPEALGHGVSLRHQAMVCRSFVVPEAGRTATGCAYMVHYWGQPRDTNTWHRHYLADHAPVMTRFPGLRSLEIYTPVEWIDDLDWPREAHFQRNRILFDDEAALEHALHSPVREEMKADRAQFPSFDGGSGHFAMKTMTLYSRQGAFDHAV</sequence>
<dbReference type="AlphaFoldDB" id="A0A7W6CDX7"/>
<dbReference type="GO" id="GO:0016491">
    <property type="term" value="F:oxidoreductase activity"/>
    <property type="evidence" value="ECO:0007669"/>
    <property type="project" value="InterPro"/>
</dbReference>
<keyword evidence="2" id="KW-1185">Reference proteome</keyword>
<proteinExistence type="predicted"/>
<dbReference type="NCBIfam" id="TIGR02118">
    <property type="entry name" value="EthD family reductase"/>
    <property type="match status" value="1"/>
</dbReference>
<dbReference type="Proteomes" id="UP000548867">
    <property type="component" value="Unassembled WGS sequence"/>
</dbReference>
<dbReference type="SUPFAM" id="SSF54909">
    <property type="entry name" value="Dimeric alpha+beta barrel"/>
    <property type="match status" value="1"/>
</dbReference>
<protein>
    <submittedName>
        <fullName evidence="1">Uncharacterized protein (TIGR02118 family)</fullName>
    </submittedName>
</protein>
<accession>A0A7W6CDX7</accession>
<name>A0A7W6CDX7_9SPHN</name>
<gene>
    <name evidence="1" type="ORF">GGR38_000627</name>
</gene>
<comment type="caution">
    <text evidence="1">The sequence shown here is derived from an EMBL/GenBank/DDBJ whole genome shotgun (WGS) entry which is preliminary data.</text>
</comment>
<dbReference type="Gene3D" id="3.30.70.100">
    <property type="match status" value="1"/>
</dbReference>
<dbReference type="InterPro" id="IPR009799">
    <property type="entry name" value="EthD_dom"/>
</dbReference>